<reference evidence="7 8" key="1">
    <citation type="journal article" date="2013" name="Genome Announc.">
        <title>Draft Genome Sequence of the Moderately Halophilic Bacterium Marinobacter lipolyticus Strain SM19.</title>
        <authorList>
            <person name="Papke R.T."/>
            <person name="de la Haba R.R."/>
            <person name="Infante-Dominguez C."/>
            <person name="Perez D."/>
            <person name="Sanchez-Porro C."/>
            <person name="Lapierre P."/>
            <person name="Ventosa A."/>
        </authorList>
    </citation>
    <scope>NUCLEOTIDE SEQUENCE [LARGE SCALE GENOMIC DNA]</scope>
    <source>
        <strain evidence="7 8">SM19</strain>
    </source>
</reference>
<dbReference type="OrthoDB" id="9809288at2"/>
<dbReference type="eggNOG" id="COG0778">
    <property type="taxonomic scope" value="Bacteria"/>
</dbReference>
<evidence type="ECO:0000256" key="2">
    <source>
        <dbReference type="ARBA" id="ARBA00007118"/>
    </source>
</evidence>
<proteinExistence type="inferred from homology"/>
<evidence type="ECO:0000256" key="1">
    <source>
        <dbReference type="ARBA" id="ARBA00001917"/>
    </source>
</evidence>
<keyword evidence="3" id="KW-0285">Flavoprotein</keyword>
<feature type="domain" description="Nitroreductase" evidence="6">
    <location>
        <begin position="9"/>
        <end position="79"/>
    </location>
</feature>
<dbReference type="PATRIC" id="fig|1318628.3.peg.1382"/>
<dbReference type="STRING" id="1318628.MARLIPOL_06909"/>
<dbReference type="Proteomes" id="UP000016540">
    <property type="component" value="Unassembled WGS sequence"/>
</dbReference>
<protein>
    <submittedName>
        <fullName evidence="7">Nitroreductase</fullName>
    </submittedName>
</protein>
<comment type="similarity">
    <text evidence="2">Belongs to the nitroreductase family.</text>
</comment>
<keyword evidence="5" id="KW-0560">Oxidoreductase</keyword>
<keyword evidence="8" id="KW-1185">Reference proteome</keyword>
<gene>
    <name evidence="7" type="ORF">MARLIPOL_06909</name>
</gene>
<accession>R8B1J8</accession>
<comment type="caution">
    <text evidence="7">The sequence shown here is derived from an EMBL/GenBank/DDBJ whole genome shotgun (WGS) entry which is preliminary data.</text>
</comment>
<sequence length="103" mass="11654">MDFLKALHWRYAAKRMSGQRIPESQLDRILEATHLAPSSYGLQPYVVKVISDRSLLAQIREEAAPQPQVTECSHLLVFATMTNLNDPLVDQFIQLTAEHPTPV</sequence>
<comment type="cofactor">
    <cofactor evidence="1">
        <name>FMN</name>
        <dbReference type="ChEBI" id="CHEBI:58210"/>
    </cofactor>
</comment>
<evidence type="ECO:0000259" key="6">
    <source>
        <dbReference type="Pfam" id="PF00881"/>
    </source>
</evidence>
<evidence type="ECO:0000256" key="5">
    <source>
        <dbReference type="ARBA" id="ARBA00023002"/>
    </source>
</evidence>
<dbReference type="Gene3D" id="3.40.109.10">
    <property type="entry name" value="NADH Oxidase"/>
    <property type="match status" value="1"/>
</dbReference>
<dbReference type="EMBL" id="ASAD01000010">
    <property type="protein sequence ID" value="EON92461.1"/>
    <property type="molecule type" value="Genomic_DNA"/>
</dbReference>
<dbReference type="PANTHER" id="PTHR43673:SF2">
    <property type="entry name" value="NITROREDUCTASE"/>
    <property type="match status" value="1"/>
</dbReference>
<dbReference type="RefSeq" id="WP_012137387.1">
    <property type="nucleotide sequence ID" value="NZ_KE007317.1"/>
</dbReference>
<evidence type="ECO:0000313" key="7">
    <source>
        <dbReference type="EMBL" id="EON92461.1"/>
    </source>
</evidence>
<dbReference type="PANTHER" id="PTHR43673">
    <property type="entry name" value="NAD(P)H NITROREDUCTASE YDGI-RELATED"/>
    <property type="match status" value="1"/>
</dbReference>
<evidence type="ECO:0000313" key="8">
    <source>
        <dbReference type="Proteomes" id="UP000016540"/>
    </source>
</evidence>
<evidence type="ECO:0000256" key="3">
    <source>
        <dbReference type="ARBA" id="ARBA00022630"/>
    </source>
</evidence>
<dbReference type="SUPFAM" id="SSF55469">
    <property type="entry name" value="FMN-dependent nitroreductase-like"/>
    <property type="match status" value="1"/>
</dbReference>
<dbReference type="InterPro" id="IPR029479">
    <property type="entry name" value="Nitroreductase"/>
</dbReference>
<dbReference type="Pfam" id="PF00881">
    <property type="entry name" value="Nitroreductase"/>
    <property type="match status" value="1"/>
</dbReference>
<keyword evidence="4" id="KW-0288">FMN</keyword>
<dbReference type="InterPro" id="IPR000415">
    <property type="entry name" value="Nitroreductase-like"/>
</dbReference>
<dbReference type="AlphaFoldDB" id="R8B1J8"/>
<dbReference type="HOGENOM" id="CLU_2260385_0_0_6"/>
<organism evidence="7 8">
    <name type="scientific">Marinobacter lipolyticus SM19</name>
    <dbReference type="NCBI Taxonomy" id="1318628"/>
    <lineage>
        <taxon>Bacteria</taxon>
        <taxon>Pseudomonadati</taxon>
        <taxon>Pseudomonadota</taxon>
        <taxon>Gammaproteobacteria</taxon>
        <taxon>Pseudomonadales</taxon>
        <taxon>Marinobacteraceae</taxon>
        <taxon>Marinobacter</taxon>
    </lineage>
</organism>
<evidence type="ECO:0000256" key="4">
    <source>
        <dbReference type="ARBA" id="ARBA00022643"/>
    </source>
</evidence>
<dbReference type="GO" id="GO:0016491">
    <property type="term" value="F:oxidoreductase activity"/>
    <property type="evidence" value="ECO:0007669"/>
    <property type="project" value="UniProtKB-KW"/>
</dbReference>
<name>R8B1J8_9GAMM</name>